<feature type="transmembrane region" description="Helical" evidence="7">
    <location>
        <begin position="1156"/>
        <end position="1189"/>
    </location>
</feature>
<evidence type="ECO:0000256" key="1">
    <source>
        <dbReference type="ARBA" id="ARBA00004141"/>
    </source>
</evidence>
<dbReference type="GO" id="GO:0098703">
    <property type="term" value="P:calcium ion import across plasma membrane"/>
    <property type="evidence" value="ECO:0007669"/>
    <property type="project" value="TreeGrafter"/>
</dbReference>
<feature type="transmembrane region" description="Helical" evidence="7">
    <location>
        <begin position="1057"/>
        <end position="1077"/>
    </location>
</feature>
<dbReference type="InterPro" id="IPR015943">
    <property type="entry name" value="WD40/YVTN_repeat-like_dom_sf"/>
</dbReference>
<dbReference type="GO" id="GO:0005886">
    <property type="term" value="C:plasma membrane"/>
    <property type="evidence" value="ECO:0007669"/>
    <property type="project" value="TreeGrafter"/>
</dbReference>
<evidence type="ECO:0000256" key="2">
    <source>
        <dbReference type="ARBA" id="ARBA00022692"/>
    </source>
</evidence>
<feature type="domain" description="Ion transport" evidence="8">
    <location>
        <begin position="1055"/>
        <end position="1296"/>
    </location>
</feature>
<dbReference type="Gene3D" id="2.130.10.10">
    <property type="entry name" value="YVTN repeat-like/Quinoprotein amine dehydrogenase"/>
    <property type="match status" value="1"/>
</dbReference>
<keyword evidence="10" id="KW-1185">Reference proteome</keyword>
<dbReference type="EMBL" id="JAAAUY010000156">
    <property type="protein sequence ID" value="KAF9334287.1"/>
    <property type="molecule type" value="Genomic_DNA"/>
</dbReference>
<evidence type="ECO:0000313" key="9">
    <source>
        <dbReference type="EMBL" id="KAF9334287.1"/>
    </source>
</evidence>
<keyword evidence="4 7" id="KW-1133">Transmembrane helix</keyword>
<gene>
    <name evidence="9" type="ORF">BG006_002400</name>
</gene>
<dbReference type="PANTHER" id="PTHR10582">
    <property type="entry name" value="TRANSIENT RECEPTOR POTENTIAL ION CHANNEL PROTEIN"/>
    <property type="match status" value="1"/>
</dbReference>
<keyword evidence="6" id="KW-0175">Coiled coil</keyword>
<protein>
    <recommendedName>
        <fullName evidence="8">Ion transport domain-containing protein</fullName>
    </recommendedName>
</protein>
<proteinExistence type="predicted"/>
<organism evidence="9 10">
    <name type="scientific">Podila minutissima</name>
    <dbReference type="NCBI Taxonomy" id="64525"/>
    <lineage>
        <taxon>Eukaryota</taxon>
        <taxon>Fungi</taxon>
        <taxon>Fungi incertae sedis</taxon>
        <taxon>Mucoromycota</taxon>
        <taxon>Mortierellomycotina</taxon>
        <taxon>Mortierellomycetes</taxon>
        <taxon>Mortierellales</taxon>
        <taxon>Mortierellaceae</taxon>
        <taxon>Podila</taxon>
    </lineage>
</organism>
<keyword evidence="2 7" id="KW-0812">Transmembrane</keyword>
<keyword evidence="3" id="KW-0677">Repeat</keyword>
<dbReference type="SUPFAM" id="SSF82171">
    <property type="entry name" value="DPP6 N-terminal domain-like"/>
    <property type="match status" value="1"/>
</dbReference>
<evidence type="ECO:0000256" key="6">
    <source>
        <dbReference type="SAM" id="Coils"/>
    </source>
</evidence>
<reference evidence="9" key="1">
    <citation type="journal article" date="2020" name="Fungal Divers.">
        <title>Resolving the Mortierellaceae phylogeny through synthesis of multi-gene phylogenetics and phylogenomics.</title>
        <authorList>
            <person name="Vandepol N."/>
            <person name="Liber J."/>
            <person name="Desiro A."/>
            <person name="Na H."/>
            <person name="Kennedy M."/>
            <person name="Barry K."/>
            <person name="Grigoriev I.V."/>
            <person name="Miller A.N."/>
            <person name="O'Donnell K."/>
            <person name="Stajich J.E."/>
            <person name="Bonito G."/>
        </authorList>
    </citation>
    <scope>NUCLEOTIDE SEQUENCE</scope>
    <source>
        <strain evidence="9">NVP1</strain>
    </source>
</reference>
<evidence type="ECO:0000313" key="10">
    <source>
        <dbReference type="Proteomes" id="UP000696485"/>
    </source>
</evidence>
<keyword evidence="5 7" id="KW-0472">Membrane</keyword>
<dbReference type="GO" id="GO:0005216">
    <property type="term" value="F:monoatomic ion channel activity"/>
    <property type="evidence" value="ECO:0007669"/>
    <property type="project" value="InterPro"/>
</dbReference>
<evidence type="ECO:0000256" key="7">
    <source>
        <dbReference type="SAM" id="Phobius"/>
    </source>
</evidence>
<name>A0A9P5VNE1_9FUNG</name>
<feature type="transmembrane region" description="Helical" evidence="7">
    <location>
        <begin position="1089"/>
        <end position="1106"/>
    </location>
</feature>
<sequence length="1495" mass="170171">MALDIKLTALLNYNIDSMSIPHGSYYIVWCMSLSNMDPRLIKNIRATSVICGPGNSDEYKDEVDGEEASFLIQASRDSLSGVLRLHIPSQLWITESLESSDLNFIIELEDSLLTDEKIATCFVDVHFVELVPASAVGSNETPLKREQMPLQTINIPRRTKITSAHVNVIGTFAATLSYLDNKAYVEIWTLTQSLTIDSTMHQTPVASFTFPVTLDKDGLPPKLDLTLSHDASRLAIFPSLHHERGATTAIPDQLQFRVFEFDSSFTPLSEHKQRPPDLKPCTKFSRDSWLRVFAGAGKFHHLNFCKQSADAEDEEHFVASDGYSLAVYNTSGRWTQLLSISFADPVDPSQLDPSLSCLQRDVAANRHKEWLQSAIAGIHGRFFAWSNASAVTIWDLETCTCVSVFLLKSTASAREISFSPDGSMVAVTTIETVYVFVVQTGTLIFKSGGPALFTRARFVSQGRELLLELNSGEVYLSDPLCFDWSRWRPLTLRWPRGVERFLRSVQVQAPTDLLNVDGQDDQVKKLQVANLAYLVTGPSISVYDIDQYVSRGGFKAKALDADQLFSAESLKERRDSPFVKVSGMEDGAPCTHACITGECQLKEKPQTCKTSEGLHFELELQTRSRSDNGWDETVYVASLTLIDGTRTTEIQRTCHTTRGGRFREVFFLPCRTRYVIYGEYYIQVWSLPATRTGACELLLIKGVYDANGKNLCFLDELSFCGHGRVFCSRTLGSSIDRERDTVVLQPQNQITPRYGDWCLDSVHIAVVIYNDANESHRKELLKYLSRFINYFPDLENFEKSVLGHIALKDRPDDSSLIFKDLLHICAPSPLHWIPRVHNNPETNPIAIMLDRAQVHPRHLVSAATLIEYCLHQAKQRRDVGYLGVVYQALPKLIELHPDLAMQVIAQSAYVPVGDSKWASKRDFVVDHALLVHPPKLRAFWKANTTPIYEAEKPVFQVRPLLPVKQIQEVRDEQNERFTANVYVAPFELLWYYDQLRQRRFSEATTWWRALLSAAALKIHPRSPKVVRGHDILPENLDNPAIIALLEYKWNSYVSSYWLFRFFFQIVYYALILTVSFLQVYSETPSNLSGAFYAIIICSALFLWLEFQQFLKNPKRYLLSPYNYLDVAVYAVPFIVGILHVIEFSQDEVTSDISTRILSFAILIVYLHLLFELRVIASVCYISTIILSVIYRIKFFFIIFAACIFAFSHSFLHLLHAKTSEQMAGSYEAPDHGAYPKDFGYAISATYFFMGGRYDPVGDLFESENVGFHLMMIFYFFLTVILMLNVLIALINEAFSTSDDGVWRGVWLENRLRYIESAENMSFLIPGFRRTHPWFPREVYYTATSKEVQVYEAKNDRPIVSQFVREGSEIMKMTELGAILAERFQEQARDVGDGVDVEQVERLGVAGAEALNEYVVTPVARDRERGEAPLAMEVAKIREEFQGVITLMQEQAQRQQELSDRRLEELKQTMLQDSQARQEDMKRQLQVLTALLQQRQ</sequence>
<evidence type="ECO:0000256" key="4">
    <source>
        <dbReference type="ARBA" id="ARBA00022989"/>
    </source>
</evidence>
<dbReference type="Pfam" id="PF00520">
    <property type="entry name" value="Ion_trans"/>
    <property type="match status" value="1"/>
</dbReference>
<feature type="transmembrane region" description="Helical" evidence="7">
    <location>
        <begin position="1126"/>
        <end position="1144"/>
    </location>
</feature>
<accession>A0A9P5VNE1</accession>
<dbReference type="InterPro" id="IPR024862">
    <property type="entry name" value="TRPV"/>
</dbReference>
<dbReference type="InterPro" id="IPR005821">
    <property type="entry name" value="Ion_trans_dom"/>
</dbReference>
<comment type="caution">
    <text evidence="9">The sequence shown here is derived from an EMBL/GenBank/DDBJ whole genome shotgun (WGS) entry which is preliminary data.</text>
</comment>
<comment type="subcellular location">
    <subcellularLocation>
        <location evidence="1">Membrane</location>
        <topology evidence="1">Multi-pass membrane protein</topology>
    </subcellularLocation>
</comment>
<dbReference type="Proteomes" id="UP000696485">
    <property type="component" value="Unassembled WGS sequence"/>
</dbReference>
<evidence type="ECO:0000256" key="3">
    <source>
        <dbReference type="ARBA" id="ARBA00022737"/>
    </source>
</evidence>
<evidence type="ECO:0000256" key="5">
    <source>
        <dbReference type="ARBA" id="ARBA00023136"/>
    </source>
</evidence>
<dbReference type="PANTHER" id="PTHR10582:SF2">
    <property type="entry name" value="INACTIVE"/>
    <property type="match status" value="1"/>
</dbReference>
<feature type="coiled-coil region" evidence="6">
    <location>
        <begin position="1448"/>
        <end position="1490"/>
    </location>
</feature>
<evidence type="ECO:0000259" key="8">
    <source>
        <dbReference type="Pfam" id="PF00520"/>
    </source>
</evidence>
<feature type="transmembrane region" description="Helical" evidence="7">
    <location>
        <begin position="1269"/>
        <end position="1290"/>
    </location>
</feature>
<feature type="transmembrane region" description="Helical" evidence="7">
    <location>
        <begin position="1195"/>
        <end position="1214"/>
    </location>
</feature>